<dbReference type="Pfam" id="PF05137">
    <property type="entry name" value="PilN"/>
    <property type="match status" value="1"/>
</dbReference>
<dbReference type="RefSeq" id="WP_055249559.1">
    <property type="nucleotide sequence ID" value="NZ_SMTG01000002.1"/>
</dbReference>
<sequence>MSRINLLPWRAERRKQRQKEFGVMVGIAAAAGVALWFLVNMYYNAQIDGQNERNAFLQQQIAAVDTQITEIDALESQRARLLARKAVIEELQGNRSQMVHLFDQLVRTIPDGVLLTSLKQEGQTLTLEGRSQSNARVSTYMRALDSSGWMTSPQLSVIEARDGVPGLPYAFTLSVQLSTPAAKEAAAAEGTDPAAPVDATAPDAAPVVAPAAEGAAS</sequence>
<keyword evidence="5" id="KW-1185">Reference proteome</keyword>
<evidence type="ECO:0000256" key="1">
    <source>
        <dbReference type="SAM" id="Coils"/>
    </source>
</evidence>
<dbReference type="InterPro" id="IPR052534">
    <property type="entry name" value="Extracell_DNA_Util/SecSys_Comp"/>
</dbReference>
<reference evidence="4 5" key="1">
    <citation type="submission" date="2019-03" db="EMBL/GenBank/DDBJ databases">
        <title>Luteimonas zhaokaii sp.nov., isolated from the rectal contents of Plateau pika in Yushu, Qinghai Province, China.</title>
        <authorList>
            <person name="Zhang G."/>
        </authorList>
    </citation>
    <scope>NUCLEOTIDE SEQUENCE [LARGE SCALE GENOMIC DNA]</scope>
    <source>
        <strain evidence="4 5">THG-MD21</strain>
    </source>
</reference>
<evidence type="ECO:0000313" key="4">
    <source>
        <dbReference type="EMBL" id="TDK33879.1"/>
    </source>
</evidence>
<name>A0A4R5UEX9_9GAMM</name>
<organism evidence="4 5">
    <name type="scientific">Luteimonas terrae</name>
    <dbReference type="NCBI Taxonomy" id="1530191"/>
    <lineage>
        <taxon>Bacteria</taxon>
        <taxon>Pseudomonadati</taxon>
        <taxon>Pseudomonadota</taxon>
        <taxon>Gammaproteobacteria</taxon>
        <taxon>Lysobacterales</taxon>
        <taxon>Lysobacteraceae</taxon>
        <taxon>Luteimonas</taxon>
    </lineage>
</organism>
<evidence type="ECO:0000313" key="5">
    <source>
        <dbReference type="Proteomes" id="UP000295543"/>
    </source>
</evidence>
<comment type="caution">
    <text evidence="4">The sequence shown here is derived from an EMBL/GenBank/DDBJ whole genome shotgun (WGS) entry which is preliminary data.</text>
</comment>
<dbReference type="AlphaFoldDB" id="A0A4R5UEX9"/>
<protein>
    <submittedName>
        <fullName evidence="4">Fimbrial protein</fullName>
    </submittedName>
</protein>
<evidence type="ECO:0000256" key="3">
    <source>
        <dbReference type="SAM" id="Phobius"/>
    </source>
</evidence>
<accession>A0A4R5UEX9</accession>
<dbReference type="GO" id="GO:0043683">
    <property type="term" value="P:type IV pilus assembly"/>
    <property type="evidence" value="ECO:0007669"/>
    <property type="project" value="TreeGrafter"/>
</dbReference>
<dbReference type="PANTHER" id="PTHR40278">
    <property type="entry name" value="DNA UTILIZATION PROTEIN HOFN"/>
    <property type="match status" value="1"/>
</dbReference>
<feature type="region of interest" description="Disordered" evidence="2">
    <location>
        <begin position="184"/>
        <end position="217"/>
    </location>
</feature>
<dbReference type="EMBL" id="SMTG01000002">
    <property type="protein sequence ID" value="TDK33879.1"/>
    <property type="molecule type" value="Genomic_DNA"/>
</dbReference>
<dbReference type="Proteomes" id="UP000295543">
    <property type="component" value="Unassembled WGS sequence"/>
</dbReference>
<dbReference type="OrthoDB" id="5296173at2"/>
<feature type="transmembrane region" description="Helical" evidence="3">
    <location>
        <begin position="21"/>
        <end position="43"/>
    </location>
</feature>
<dbReference type="PANTHER" id="PTHR40278:SF2">
    <property type="entry name" value="TYPE IV PILUS INNER MEMBRANE COMPONENT PILN"/>
    <property type="match status" value="1"/>
</dbReference>
<keyword evidence="1" id="KW-0175">Coiled coil</keyword>
<feature type="coiled-coil region" evidence="1">
    <location>
        <begin position="64"/>
        <end position="91"/>
    </location>
</feature>
<keyword evidence="3" id="KW-0472">Membrane</keyword>
<proteinExistence type="predicted"/>
<evidence type="ECO:0000256" key="2">
    <source>
        <dbReference type="SAM" id="MobiDB-lite"/>
    </source>
</evidence>
<keyword evidence="3" id="KW-1133">Transmembrane helix</keyword>
<dbReference type="GO" id="GO:0043107">
    <property type="term" value="P:type IV pilus-dependent motility"/>
    <property type="evidence" value="ECO:0007669"/>
    <property type="project" value="TreeGrafter"/>
</dbReference>
<keyword evidence="3" id="KW-0812">Transmembrane</keyword>
<gene>
    <name evidence="4" type="ORF">E2F49_07820</name>
</gene>
<dbReference type="InterPro" id="IPR007813">
    <property type="entry name" value="PilN"/>
</dbReference>